<keyword evidence="2" id="KW-1185">Reference proteome</keyword>
<organism evidence="1 2">
    <name type="scientific">Ignelater luminosus</name>
    <name type="common">Cucubano</name>
    <name type="synonym">Pyrophorus luminosus</name>
    <dbReference type="NCBI Taxonomy" id="2038154"/>
    <lineage>
        <taxon>Eukaryota</taxon>
        <taxon>Metazoa</taxon>
        <taxon>Ecdysozoa</taxon>
        <taxon>Arthropoda</taxon>
        <taxon>Hexapoda</taxon>
        <taxon>Insecta</taxon>
        <taxon>Pterygota</taxon>
        <taxon>Neoptera</taxon>
        <taxon>Endopterygota</taxon>
        <taxon>Coleoptera</taxon>
        <taxon>Polyphaga</taxon>
        <taxon>Elateriformia</taxon>
        <taxon>Elateroidea</taxon>
        <taxon>Elateridae</taxon>
        <taxon>Agrypninae</taxon>
        <taxon>Pyrophorini</taxon>
        <taxon>Ignelater</taxon>
    </lineage>
</organism>
<dbReference type="OrthoDB" id="6815539at2759"/>
<sequence>MTYIRERWKEPLAAFTKECMLDSRVKPRILDDSYDSPNLPDDAAWKCQIRCYGEKLKMLNATGGVDAQRWSDLFEYLDLPLAQKCAEIQESDVCEKAFLMVQCVEDELSKRYPP</sequence>
<proteinExistence type="predicted"/>
<dbReference type="Gene3D" id="1.10.238.20">
    <property type="entry name" value="Pheromone/general odorant binding protein domain"/>
    <property type="match status" value="1"/>
</dbReference>
<comment type="caution">
    <text evidence="1">The sequence shown here is derived from an EMBL/GenBank/DDBJ whole genome shotgun (WGS) entry which is preliminary data.</text>
</comment>
<gene>
    <name evidence="1" type="ORF">ILUMI_08512</name>
</gene>
<dbReference type="SUPFAM" id="SSF47565">
    <property type="entry name" value="Insect pheromone/odorant-binding proteins"/>
    <property type="match status" value="1"/>
</dbReference>
<reference evidence="1" key="1">
    <citation type="submission" date="2019-08" db="EMBL/GenBank/DDBJ databases">
        <title>The genome of the North American firefly Photinus pyralis.</title>
        <authorList>
            <consortium name="Photinus pyralis genome working group"/>
            <person name="Fallon T.R."/>
            <person name="Sander Lower S.E."/>
            <person name="Weng J.-K."/>
        </authorList>
    </citation>
    <scope>NUCLEOTIDE SEQUENCE</scope>
    <source>
        <strain evidence="1">TRF0915ILg1</strain>
        <tissue evidence="1">Whole body</tissue>
    </source>
</reference>
<dbReference type="Pfam" id="PF01395">
    <property type="entry name" value="PBP_GOBP"/>
    <property type="match status" value="1"/>
</dbReference>
<name>A0A8K0D6R5_IGNLU</name>
<dbReference type="GO" id="GO:0005549">
    <property type="term" value="F:odorant binding"/>
    <property type="evidence" value="ECO:0007669"/>
    <property type="project" value="InterPro"/>
</dbReference>
<accession>A0A8K0D6R5</accession>
<dbReference type="SMART" id="SM00708">
    <property type="entry name" value="PhBP"/>
    <property type="match status" value="1"/>
</dbReference>
<dbReference type="EMBL" id="VTPC01003988">
    <property type="protein sequence ID" value="KAF2897663.1"/>
    <property type="molecule type" value="Genomic_DNA"/>
</dbReference>
<protein>
    <submittedName>
        <fullName evidence="1">Uncharacterized protein</fullName>
    </submittedName>
</protein>
<evidence type="ECO:0000313" key="1">
    <source>
        <dbReference type="EMBL" id="KAF2897663.1"/>
    </source>
</evidence>
<dbReference type="InterPro" id="IPR006170">
    <property type="entry name" value="PBP/GOBP"/>
</dbReference>
<dbReference type="CDD" id="cd23992">
    <property type="entry name" value="PBP_GOBP"/>
    <property type="match status" value="1"/>
</dbReference>
<dbReference type="AlphaFoldDB" id="A0A8K0D6R5"/>
<evidence type="ECO:0000313" key="2">
    <source>
        <dbReference type="Proteomes" id="UP000801492"/>
    </source>
</evidence>
<dbReference type="Proteomes" id="UP000801492">
    <property type="component" value="Unassembled WGS sequence"/>
</dbReference>
<dbReference type="InterPro" id="IPR036728">
    <property type="entry name" value="PBP_GOBP_sf"/>
</dbReference>